<reference evidence="2 3" key="1">
    <citation type="submission" date="2018-07" db="EMBL/GenBank/DDBJ databases">
        <title>Desertimonas flava gen. nov. sp. nov.</title>
        <authorList>
            <person name="Liu S."/>
        </authorList>
    </citation>
    <scope>NUCLEOTIDE SEQUENCE [LARGE SCALE GENOMIC DNA]</scope>
    <source>
        <strain evidence="2 3">16Sb5-5</strain>
    </source>
</reference>
<accession>A0A367YUT2</accession>
<dbReference type="InterPro" id="IPR011008">
    <property type="entry name" value="Dimeric_a/b-barrel"/>
</dbReference>
<proteinExistence type="predicted"/>
<dbReference type="InterPro" id="IPR008000">
    <property type="entry name" value="Rham/fucose_mutarotase"/>
</dbReference>
<dbReference type="SUPFAM" id="SSF54909">
    <property type="entry name" value="Dimeric alpha+beta barrel"/>
    <property type="match status" value="1"/>
</dbReference>
<protein>
    <submittedName>
        <fullName evidence="2">L-rhamnose mutarotase</fullName>
    </submittedName>
</protein>
<evidence type="ECO:0000313" key="3">
    <source>
        <dbReference type="Proteomes" id="UP000252770"/>
    </source>
</evidence>
<organism evidence="2 3">
    <name type="scientific">Desertihabitans brevis</name>
    <dbReference type="NCBI Taxonomy" id="2268447"/>
    <lineage>
        <taxon>Bacteria</taxon>
        <taxon>Bacillati</taxon>
        <taxon>Actinomycetota</taxon>
        <taxon>Actinomycetes</taxon>
        <taxon>Propionibacteriales</taxon>
        <taxon>Propionibacteriaceae</taxon>
        <taxon>Desertihabitans</taxon>
    </lineage>
</organism>
<dbReference type="Pfam" id="PF05336">
    <property type="entry name" value="rhaM"/>
    <property type="match status" value="1"/>
</dbReference>
<dbReference type="Proteomes" id="UP000252770">
    <property type="component" value="Unassembled WGS sequence"/>
</dbReference>
<dbReference type="Gene3D" id="3.30.70.100">
    <property type="match status" value="1"/>
</dbReference>
<keyword evidence="3" id="KW-1185">Reference proteome</keyword>
<feature type="region of interest" description="Disordered" evidence="1">
    <location>
        <begin position="83"/>
        <end position="108"/>
    </location>
</feature>
<dbReference type="AlphaFoldDB" id="A0A367YUT2"/>
<evidence type="ECO:0000313" key="2">
    <source>
        <dbReference type="EMBL" id="RCK69646.1"/>
    </source>
</evidence>
<dbReference type="GO" id="GO:0016857">
    <property type="term" value="F:racemase and epimerase activity, acting on carbohydrates and derivatives"/>
    <property type="evidence" value="ECO:0007669"/>
    <property type="project" value="InterPro"/>
</dbReference>
<evidence type="ECO:0000256" key="1">
    <source>
        <dbReference type="SAM" id="MobiDB-lite"/>
    </source>
</evidence>
<dbReference type="RefSeq" id="WP_114126407.1">
    <property type="nucleotide sequence ID" value="NZ_QOUI01000005.1"/>
</dbReference>
<sequence length="108" mass="12315">MIITLHSLIREGREPDYDREHRVIPDDLAAEFARIGIHDWTIWRAGRHLFHRVECDDWETALAALAESPADARWQQHIGQIVDHFDPAGPDGSPAPMPQVWSLSDQVS</sequence>
<comment type="caution">
    <text evidence="2">The sequence shown here is derived from an EMBL/GenBank/DDBJ whole genome shotgun (WGS) entry which is preliminary data.</text>
</comment>
<name>A0A367YUT2_9ACTN</name>
<dbReference type="EMBL" id="QOUI01000005">
    <property type="protein sequence ID" value="RCK69646.1"/>
    <property type="molecule type" value="Genomic_DNA"/>
</dbReference>
<gene>
    <name evidence="2" type="ORF">DT076_09300</name>
</gene>